<dbReference type="Proteomes" id="UP000029391">
    <property type="component" value="Unassembled WGS sequence"/>
</dbReference>
<dbReference type="PANTHER" id="PTHR43037:SF5">
    <property type="entry name" value="FERULOYL ESTERASE"/>
    <property type="match status" value="1"/>
</dbReference>
<evidence type="ECO:0000313" key="5">
    <source>
        <dbReference type="Proteomes" id="UP000029391"/>
    </source>
</evidence>
<evidence type="ECO:0008006" key="6">
    <source>
        <dbReference type="Google" id="ProtNLM"/>
    </source>
</evidence>
<dbReference type="PANTHER" id="PTHR43037">
    <property type="entry name" value="UNNAMED PRODUCT-RELATED"/>
    <property type="match status" value="1"/>
</dbReference>
<name>A0A091BAV6_9GAMM</name>
<comment type="caution">
    <text evidence="4">The sequence shown here is derived from an EMBL/GenBank/DDBJ whole genome shotgun (WGS) entry which is preliminary data.</text>
</comment>
<dbReference type="eggNOG" id="COG0400">
    <property type="taxonomic scope" value="Bacteria"/>
</dbReference>
<keyword evidence="5" id="KW-1185">Reference proteome</keyword>
<evidence type="ECO:0000256" key="2">
    <source>
        <dbReference type="ARBA" id="ARBA00022801"/>
    </source>
</evidence>
<dbReference type="Gene3D" id="3.40.50.1820">
    <property type="entry name" value="alpha/beta hydrolase"/>
    <property type="match status" value="2"/>
</dbReference>
<dbReference type="InterPro" id="IPR010126">
    <property type="entry name" value="Esterase_phb"/>
</dbReference>
<dbReference type="InterPro" id="IPR050955">
    <property type="entry name" value="Plant_Biomass_Hydrol_Est"/>
</dbReference>
<dbReference type="STRING" id="1121013.GCA_000426365_00209"/>
<sequence length="343" mass="35335">MSQRAAAAARLFFPLLLLAGCGREPAPALPALVIDPDRVAVAGLSSGAYMATQVHLAFSDRLRGAALVAGGPYGCAVGTLQIALGSCMQGAPAPDLAALAQRVRERADRGALAPLDGLRGDHVFVLHGRDDTTVAPALGAAAADLYAELGGDGLALQRDFERGFAHVWPTVDRGGDCGEPAAPWLGACGFDAAGAALAWLYGPPSRDAAAGTGGELREFDQTVFAADGSGSPQLADRGFAYVPKACAAGEACGLLVVFHGCEQSAVQVGNVFARDAGFNRWADVYGLVVLYPQVQPSWLPLNPKACWDWWGYTGADYDTRAGAQVGWVGRVIDTLAAAGGGAR</sequence>
<dbReference type="EMBL" id="AWXU01000030">
    <property type="protein sequence ID" value="KFN49803.1"/>
    <property type="molecule type" value="Genomic_DNA"/>
</dbReference>
<protein>
    <recommendedName>
        <fullName evidence="6">Poly (3-hydroxybutyrate) depolymerase</fullName>
    </recommendedName>
</protein>
<proteinExistence type="predicted"/>
<accession>A0A091BAV6</accession>
<keyword evidence="2" id="KW-0378">Hydrolase</keyword>
<dbReference type="GO" id="GO:0005576">
    <property type="term" value="C:extracellular region"/>
    <property type="evidence" value="ECO:0007669"/>
    <property type="project" value="InterPro"/>
</dbReference>
<feature type="signal peptide" evidence="3">
    <location>
        <begin position="1"/>
        <end position="19"/>
    </location>
</feature>
<dbReference type="PROSITE" id="PS51257">
    <property type="entry name" value="PROKAR_LIPOPROTEIN"/>
    <property type="match status" value="1"/>
</dbReference>
<gene>
    <name evidence="4" type="ORF">P873_09615</name>
</gene>
<dbReference type="GO" id="GO:0016787">
    <property type="term" value="F:hydrolase activity"/>
    <property type="evidence" value="ECO:0007669"/>
    <property type="project" value="UniProtKB-KW"/>
</dbReference>
<dbReference type="OrthoDB" id="505233at2"/>
<dbReference type="SUPFAM" id="SSF53474">
    <property type="entry name" value="alpha/beta-Hydrolases"/>
    <property type="match status" value="1"/>
</dbReference>
<dbReference type="InterPro" id="IPR029058">
    <property type="entry name" value="AB_hydrolase_fold"/>
</dbReference>
<reference evidence="4 5" key="1">
    <citation type="submission" date="2013-09" db="EMBL/GenBank/DDBJ databases">
        <title>Genome sequencing of Arenimonas composti.</title>
        <authorList>
            <person name="Chen F."/>
            <person name="Wang G."/>
        </authorList>
    </citation>
    <scope>NUCLEOTIDE SEQUENCE [LARGE SCALE GENOMIC DNA]</scope>
    <source>
        <strain evidence="4 5">TR7-09</strain>
    </source>
</reference>
<dbReference type="Pfam" id="PF10503">
    <property type="entry name" value="Esterase_PHB"/>
    <property type="match status" value="1"/>
</dbReference>
<organism evidence="4 5">
    <name type="scientific">Arenimonas composti TR7-09 = DSM 18010</name>
    <dbReference type="NCBI Taxonomy" id="1121013"/>
    <lineage>
        <taxon>Bacteria</taxon>
        <taxon>Pseudomonadati</taxon>
        <taxon>Pseudomonadota</taxon>
        <taxon>Gammaproteobacteria</taxon>
        <taxon>Lysobacterales</taxon>
        <taxon>Lysobacteraceae</taxon>
        <taxon>Arenimonas</taxon>
    </lineage>
</organism>
<keyword evidence="1 3" id="KW-0732">Signal</keyword>
<evidence type="ECO:0000256" key="3">
    <source>
        <dbReference type="SAM" id="SignalP"/>
    </source>
</evidence>
<feature type="chain" id="PRO_5001869610" description="Poly (3-hydroxybutyrate) depolymerase" evidence="3">
    <location>
        <begin position="20"/>
        <end position="343"/>
    </location>
</feature>
<dbReference type="AlphaFoldDB" id="A0A091BAV6"/>
<dbReference type="RefSeq" id="WP_026815773.1">
    <property type="nucleotide sequence ID" value="NZ_AUFF01000001.1"/>
</dbReference>
<evidence type="ECO:0000313" key="4">
    <source>
        <dbReference type="EMBL" id="KFN49803.1"/>
    </source>
</evidence>
<evidence type="ECO:0000256" key="1">
    <source>
        <dbReference type="ARBA" id="ARBA00022729"/>
    </source>
</evidence>